<evidence type="ECO:0000256" key="1">
    <source>
        <dbReference type="SAM" id="Phobius"/>
    </source>
</evidence>
<sequence length="312" mass="34034">MKKTAVRKTPDTRVILGFTLIELLVVIAIIAILAALLLPALARAKDKAHNSIDWNNNKQIMLALNMFCDDNEDYLPHPTWGSNGVGPDGWAYRASNAGRCDKPAHNWTGSTSMPAYVGNPGIAGLAKQLAGQVEAFKHGQLAVFLGDNANVLMCPKDKATSTGSNSKRYLSRPIKITSYTWNGNIIRQWNGRGNPGNGSYNHATKPSAMGGSNWRTTWTRKRSATTPGDIVQWETDDTNPFYFNDAGNQPLEGISQRHVTAGQNTRPDQDVGGSATVGCVSGEALNLTFKKFYSYAQNSSYINPIWWGGSNR</sequence>
<accession>A0A381X482</accession>
<name>A0A381X482_9ZZZZ</name>
<dbReference type="AlphaFoldDB" id="A0A381X482"/>
<feature type="transmembrane region" description="Helical" evidence="1">
    <location>
        <begin position="20"/>
        <end position="42"/>
    </location>
</feature>
<dbReference type="InterPro" id="IPR045584">
    <property type="entry name" value="Pilin-like"/>
</dbReference>
<evidence type="ECO:0008006" key="3">
    <source>
        <dbReference type="Google" id="ProtNLM"/>
    </source>
</evidence>
<dbReference type="PANTHER" id="PTHR30093">
    <property type="entry name" value="GENERAL SECRETION PATHWAY PROTEIN G"/>
    <property type="match status" value="1"/>
</dbReference>
<keyword evidence="1" id="KW-1133">Transmembrane helix</keyword>
<dbReference type="SUPFAM" id="SSF54523">
    <property type="entry name" value="Pili subunits"/>
    <property type="match status" value="1"/>
</dbReference>
<organism evidence="2">
    <name type="scientific">marine metagenome</name>
    <dbReference type="NCBI Taxonomy" id="408172"/>
    <lineage>
        <taxon>unclassified sequences</taxon>
        <taxon>metagenomes</taxon>
        <taxon>ecological metagenomes</taxon>
    </lineage>
</organism>
<dbReference type="NCBIfam" id="TIGR02532">
    <property type="entry name" value="IV_pilin_GFxxxE"/>
    <property type="match status" value="1"/>
</dbReference>
<dbReference type="Pfam" id="PF07963">
    <property type="entry name" value="N_methyl"/>
    <property type="match status" value="1"/>
</dbReference>
<dbReference type="Gene3D" id="3.30.700.10">
    <property type="entry name" value="Glycoprotein, Type 4 Pilin"/>
    <property type="match status" value="1"/>
</dbReference>
<proteinExistence type="predicted"/>
<gene>
    <name evidence="2" type="ORF">METZ01_LOCUS112272</name>
</gene>
<evidence type="ECO:0000313" key="2">
    <source>
        <dbReference type="EMBL" id="SVA59418.1"/>
    </source>
</evidence>
<dbReference type="InterPro" id="IPR012902">
    <property type="entry name" value="N_methyl_site"/>
</dbReference>
<keyword evidence="1" id="KW-0812">Transmembrane</keyword>
<keyword evidence="1" id="KW-0472">Membrane</keyword>
<dbReference type="EMBL" id="UINC01013815">
    <property type="protein sequence ID" value="SVA59418.1"/>
    <property type="molecule type" value="Genomic_DNA"/>
</dbReference>
<protein>
    <recommendedName>
        <fullName evidence="3">Type II secretion system protein GspG C-terminal domain-containing protein</fullName>
    </recommendedName>
</protein>
<reference evidence="2" key="1">
    <citation type="submission" date="2018-05" db="EMBL/GenBank/DDBJ databases">
        <authorList>
            <person name="Lanie J.A."/>
            <person name="Ng W.-L."/>
            <person name="Kazmierczak K.M."/>
            <person name="Andrzejewski T.M."/>
            <person name="Davidsen T.M."/>
            <person name="Wayne K.J."/>
            <person name="Tettelin H."/>
            <person name="Glass J.I."/>
            <person name="Rusch D."/>
            <person name="Podicherti R."/>
            <person name="Tsui H.-C.T."/>
            <person name="Winkler M.E."/>
        </authorList>
    </citation>
    <scope>NUCLEOTIDE SEQUENCE</scope>
</reference>